<evidence type="ECO:0000256" key="5">
    <source>
        <dbReference type="ARBA" id="ARBA00023242"/>
    </source>
</evidence>
<evidence type="ECO:0000313" key="9">
    <source>
        <dbReference type="EMBL" id="KND01440.1"/>
    </source>
</evidence>
<keyword evidence="10" id="KW-1185">Reference proteome</keyword>
<evidence type="ECO:0000259" key="8">
    <source>
        <dbReference type="PROSITE" id="PS50048"/>
    </source>
</evidence>
<sequence>MASLDSGSPSTEAVDSSPAKKGRIQACDRCRVRKRKCNGARPTCNNCEKARDRGILDVECTYAEKKKRPRRQLRDVLIERLEALEALLRPLQEGGAAPSASTAAAARAEMAGIMQGLSSGRKADAVEDAEESGDEQDEDEDENDGEESWMDWQEGQRQIVGTQQQAITMTAAVAAGNPTYSSPPPSDPPASDDDLSEGSPAMPITYMLGNEVPVFDAVSWPSLVPPHLPLGSAEMTYAIDPQTFLTAIHPSTPIPQSMQTTVPLELPHLFTHLIALYFAFINTCMPLFDEAYFFSNLIPTNRHSPALLYAIYAYGCLHSRHPALYQEPYRNPRTASELFHAEATKALEGVTDTITRLQVLIMLGKWSFGMNQPAKALQYFSSAIQATERARLGFAGGHEANRLLSLWGAPTSCDPRHTLLTLRITWMFCFTADTMTSMAAELNPAMEESNYTHILAEAVDSSRASLVSLPATSSPELEDKGLWRQLLHGHPSYTIHDFRPNAWTPSLELLETHCDRTKPWFLQLQFLLRRIQRFSRDVPFDTRRYEGTSASLVFSVLPKPSGCSAQEREQERIRLHNVLVEWWSTLPPEERSFDSLEVFRDGRLPPLPSVAQLASFQYAMMNAFYIAAFALVHHREGVDLEMDVTGTAGYRTCVTLSNVPLATSAEILMLTMRAKAFLIRAIYAMNGFTTIPPTPSRSPAEEFSPASPAPPLLFIQNPVTCYTVWLVGAAFLAFVSRVRQNGIIPRSALRDPLIQEGLDIITTVYLPMLESGRRIWTIMDLYANKLKQLLEKVERGEVVGIRQWSGARASELLDISNELNSSLRL</sequence>
<dbReference type="Pfam" id="PF04082">
    <property type="entry name" value="Fungal_trans"/>
    <property type="match status" value="1"/>
</dbReference>
<dbReference type="GeneID" id="27692227"/>
<keyword evidence="7" id="KW-0812">Transmembrane</keyword>
<dbReference type="GO" id="GO:0008270">
    <property type="term" value="F:zinc ion binding"/>
    <property type="evidence" value="ECO:0007669"/>
    <property type="project" value="InterPro"/>
</dbReference>
<dbReference type="InterPro" id="IPR036864">
    <property type="entry name" value="Zn2-C6_fun-type_DNA-bd_sf"/>
</dbReference>
<evidence type="ECO:0000256" key="2">
    <source>
        <dbReference type="ARBA" id="ARBA00022723"/>
    </source>
</evidence>
<keyword evidence="7" id="KW-0472">Membrane</keyword>
<keyword evidence="2" id="KW-0479">Metal-binding</keyword>
<dbReference type="Proteomes" id="UP000053201">
    <property type="component" value="Unassembled WGS sequence"/>
</dbReference>
<dbReference type="Gene3D" id="4.10.240.10">
    <property type="entry name" value="Zn(2)-C6 fungal-type DNA-binding domain"/>
    <property type="match status" value="1"/>
</dbReference>
<feature type="region of interest" description="Disordered" evidence="6">
    <location>
        <begin position="117"/>
        <end position="151"/>
    </location>
</feature>
<dbReference type="InterPro" id="IPR050815">
    <property type="entry name" value="TF_fung"/>
</dbReference>
<reference evidence="9 10" key="1">
    <citation type="submission" date="2009-08" db="EMBL/GenBank/DDBJ databases">
        <title>The Genome Sequence of Spizellomyces punctatus strain DAOM BR117.</title>
        <authorList>
            <consortium name="The Broad Institute Genome Sequencing Platform"/>
            <person name="Russ C."/>
            <person name="Cuomo C."/>
            <person name="Shea T."/>
            <person name="Young S.K."/>
            <person name="Zeng Q."/>
            <person name="Koehrsen M."/>
            <person name="Haas B."/>
            <person name="Borodovsky M."/>
            <person name="Guigo R."/>
            <person name="Alvarado L."/>
            <person name="Berlin A."/>
            <person name="Bochicchio J."/>
            <person name="Borenstein D."/>
            <person name="Chapman S."/>
            <person name="Chen Z."/>
            <person name="Engels R."/>
            <person name="Freedman E."/>
            <person name="Gellesch M."/>
            <person name="Goldberg J."/>
            <person name="Griggs A."/>
            <person name="Gujja S."/>
            <person name="Heiman D."/>
            <person name="Hepburn T."/>
            <person name="Howarth C."/>
            <person name="Jen D."/>
            <person name="Larson L."/>
            <person name="Lewis B."/>
            <person name="Mehta T."/>
            <person name="Park D."/>
            <person name="Pearson M."/>
            <person name="Roberts A."/>
            <person name="Saif S."/>
            <person name="Shenoy N."/>
            <person name="Sisk P."/>
            <person name="Stolte C."/>
            <person name="Sykes S."/>
            <person name="Thomson T."/>
            <person name="Walk T."/>
            <person name="White J."/>
            <person name="Yandava C."/>
            <person name="Burger G."/>
            <person name="Gray M.W."/>
            <person name="Holland P.W.H."/>
            <person name="King N."/>
            <person name="Lang F.B.F."/>
            <person name="Roger A.J."/>
            <person name="Ruiz-Trillo I."/>
            <person name="Lander E."/>
            <person name="Nusbaum C."/>
        </authorList>
    </citation>
    <scope>NUCLEOTIDE SEQUENCE [LARGE SCALE GENOMIC DNA]</scope>
    <source>
        <strain evidence="9 10">DAOM BR117</strain>
    </source>
</reference>
<dbReference type="EMBL" id="KQ257454">
    <property type="protein sequence ID" value="KND01440.1"/>
    <property type="molecule type" value="Genomic_DNA"/>
</dbReference>
<dbReference type="RefSeq" id="XP_016609479.1">
    <property type="nucleotide sequence ID" value="XM_016757257.1"/>
</dbReference>
<feature type="compositionally biased region" description="Acidic residues" evidence="6">
    <location>
        <begin position="126"/>
        <end position="149"/>
    </location>
</feature>
<protein>
    <recommendedName>
        <fullName evidence="8">Zn(2)-C6 fungal-type domain-containing protein</fullName>
    </recommendedName>
</protein>
<accession>A0A0L0HKL2</accession>
<proteinExistence type="predicted"/>
<feature type="region of interest" description="Disordered" evidence="6">
    <location>
        <begin position="175"/>
        <end position="201"/>
    </location>
</feature>
<evidence type="ECO:0000256" key="6">
    <source>
        <dbReference type="SAM" id="MobiDB-lite"/>
    </source>
</evidence>
<dbReference type="PANTHER" id="PTHR47338:SF5">
    <property type="entry name" value="ZN(II)2CYS6 TRANSCRIPTION FACTOR (EUROFUNG)"/>
    <property type="match status" value="1"/>
</dbReference>
<evidence type="ECO:0000256" key="7">
    <source>
        <dbReference type="SAM" id="Phobius"/>
    </source>
</evidence>
<feature type="region of interest" description="Disordered" evidence="6">
    <location>
        <begin position="1"/>
        <end position="23"/>
    </location>
</feature>
<feature type="compositionally biased region" description="Polar residues" evidence="6">
    <location>
        <begin position="1"/>
        <end position="14"/>
    </location>
</feature>
<dbReference type="PROSITE" id="PS50048">
    <property type="entry name" value="ZN2_CY6_FUNGAL_2"/>
    <property type="match status" value="1"/>
</dbReference>
<dbReference type="Pfam" id="PF00172">
    <property type="entry name" value="Zn_clus"/>
    <property type="match status" value="1"/>
</dbReference>
<dbReference type="PANTHER" id="PTHR47338">
    <property type="entry name" value="ZN(II)2CYS6 TRANSCRIPTION FACTOR (EUROFUNG)-RELATED"/>
    <property type="match status" value="1"/>
</dbReference>
<evidence type="ECO:0000256" key="4">
    <source>
        <dbReference type="ARBA" id="ARBA00023163"/>
    </source>
</evidence>
<evidence type="ECO:0000256" key="1">
    <source>
        <dbReference type="ARBA" id="ARBA00004123"/>
    </source>
</evidence>
<feature type="transmembrane region" description="Helical" evidence="7">
    <location>
        <begin position="714"/>
        <end position="735"/>
    </location>
</feature>
<comment type="subcellular location">
    <subcellularLocation>
        <location evidence="1">Nucleus</location>
    </subcellularLocation>
</comment>
<feature type="transmembrane region" description="Helical" evidence="7">
    <location>
        <begin position="613"/>
        <end position="632"/>
    </location>
</feature>
<dbReference type="InterPro" id="IPR001138">
    <property type="entry name" value="Zn2Cys6_DnaBD"/>
</dbReference>
<keyword evidence="4" id="KW-0804">Transcription</keyword>
<dbReference type="AlphaFoldDB" id="A0A0L0HKL2"/>
<dbReference type="InParanoid" id="A0A0L0HKL2"/>
<dbReference type="GO" id="GO:0006351">
    <property type="term" value="P:DNA-templated transcription"/>
    <property type="evidence" value="ECO:0007669"/>
    <property type="project" value="InterPro"/>
</dbReference>
<dbReference type="CDD" id="cd12148">
    <property type="entry name" value="fungal_TF_MHR"/>
    <property type="match status" value="1"/>
</dbReference>
<dbReference type="OrthoDB" id="2112096at2759"/>
<feature type="domain" description="Zn(2)-C6 fungal-type" evidence="8">
    <location>
        <begin position="26"/>
        <end position="62"/>
    </location>
</feature>
<dbReference type="VEuPathDB" id="FungiDB:SPPG_09102"/>
<keyword evidence="3" id="KW-0805">Transcription regulation</keyword>
<dbReference type="GO" id="GO:0003677">
    <property type="term" value="F:DNA binding"/>
    <property type="evidence" value="ECO:0007669"/>
    <property type="project" value="InterPro"/>
</dbReference>
<keyword evidence="7" id="KW-1133">Transmembrane helix</keyword>
<evidence type="ECO:0000256" key="3">
    <source>
        <dbReference type="ARBA" id="ARBA00023015"/>
    </source>
</evidence>
<dbReference type="GO" id="GO:0000981">
    <property type="term" value="F:DNA-binding transcription factor activity, RNA polymerase II-specific"/>
    <property type="evidence" value="ECO:0007669"/>
    <property type="project" value="InterPro"/>
</dbReference>
<gene>
    <name evidence="9" type="ORF">SPPG_09102</name>
</gene>
<evidence type="ECO:0000313" key="10">
    <source>
        <dbReference type="Proteomes" id="UP000053201"/>
    </source>
</evidence>
<dbReference type="CDD" id="cd00067">
    <property type="entry name" value="GAL4"/>
    <property type="match status" value="1"/>
</dbReference>
<name>A0A0L0HKL2_SPIPD</name>
<dbReference type="SUPFAM" id="SSF57701">
    <property type="entry name" value="Zn2/Cys6 DNA-binding domain"/>
    <property type="match status" value="1"/>
</dbReference>
<dbReference type="GO" id="GO:0005634">
    <property type="term" value="C:nucleus"/>
    <property type="evidence" value="ECO:0007669"/>
    <property type="project" value="UniProtKB-SubCell"/>
</dbReference>
<keyword evidence="5" id="KW-0539">Nucleus</keyword>
<feature type="transmembrane region" description="Helical" evidence="7">
    <location>
        <begin position="677"/>
        <end position="694"/>
    </location>
</feature>
<dbReference type="InterPro" id="IPR007219">
    <property type="entry name" value="XnlR_reg_dom"/>
</dbReference>
<dbReference type="SMART" id="SM00066">
    <property type="entry name" value="GAL4"/>
    <property type="match status" value="1"/>
</dbReference>
<organism evidence="9 10">
    <name type="scientific">Spizellomyces punctatus (strain DAOM BR117)</name>
    <dbReference type="NCBI Taxonomy" id="645134"/>
    <lineage>
        <taxon>Eukaryota</taxon>
        <taxon>Fungi</taxon>
        <taxon>Fungi incertae sedis</taxon>
        <taxon>Chytridiomycota</taxon>
        <taxon>Chytridiomycota incertae sedis</taxon>
        <taxon>Chytridiomycetes</taxon>
        <taxon>Spizellomycetales</taxon>
        <taxon>Spizellomycetaceae</taxon>
        <taxon>Spizellomyces</taxon>
    </lineage>
</organism>